<dbReference type="GO" id="GO:0045490">
    <property type="term" value="P:pectin catabolic process"/>
    <property type="evidence" value="ECO:0007669"/>
    <property type="project" value="UniProtKB-UniRule"/>
</dbReference>
<name>A0AAN9LM79_CANGL</name>
<dbReference type="AlphaFoldDB" id="A0AAN9LM79"/>
<evidence type="ECO:0000256" key="10">
    <source>
        <dbReference type="ARBA" id="ARBA00023180"/>
    </source>
</evidence>
<dbReference type="PANTHER" id="PTHR31707">
    <property type="entry name" value="PECTINESTERASE"/>
    <property type="match status" value="1"/>
</dbReference>
<dbReference type="Pfam" id="PF01095">
    <property type="entry name" value="Pectinesterase"/>
    <property type="match status" value="1"/>
</dbReference>
<dbReference type="FunFam" id="1.20.140.40:FF:000010">
    <property type="entry name" value="Pectinesterase"/>
    <property type="match status" value="1"/>
</dbReference>
<keyword evidence="7 12" id="KW-0378">Hydrolase</keyword>
<dbReference type="GO" id="GO:0030599">
    <property type="term" value="F:pectinesterase activity"/>
    <property type="evidence" value="ECO:0007669"/>
    <property type="project" value="UniProtKB-UniRule"/>
</dbReference>
<keyword evidence="6" id="KW-0134">Cell wall</keyword>
<comment type="caution">
    <text evidence="14">The sequence shown here is derived from an EMBL/GenBank/DDBJ whole genome shotgun (WGS) entry which is preliminary data.</text>
</comment>
<dbReference type="InterPro" id="IPR033131">
    <property type="entry name" value="Pectinesterase_Asp_AS"/>
</dbReference>
<dbReference type="CDD" id="cd15798">
    <property type="entry name" value="PMEI-like_3"/>
    <property type="match status" value="1"/>
</dbReference>
<sequence>MVCVTMTNIKQGLATISHFFSGKNLLLALCATLLLVGAGVWSRKNAGNSADSFSSHSHAIIKSACSSTLYPQLCFSTIASEPALAQKVTTHKSVIELSLNITTGIVRRNYFTVEKLLTRENLTKRQKIALHDCLETIDETLDELHKAMDELRDYPFKKPVSLHAEDLKTLISSAITNQVTCLDGFSHDKADKTLRKLVEGGQVHVEHLSSNALAMTKNLTDSDIANYHNNNINMGGRKLLEDANEIKWPHWISAADRHLLQTGTVNPDVVVAADGTGNFRTVSAAVAAAPEMSSKRYVIKIKAGVYRENVEVPKKKTNIMFLGDGRTNTIITASRNVVDGSTTFNSATVAVVGERFLGRDITFENTAGPSKHQAVALRAGGDLSAFYLCNFLAYQDTLYVHSNRQFIVNCLIAGTVDFIFGNSAVVIQNSDIHARRPNPGQENMVTAQGRVDPNQNTGIVIQKCRIGATKDLEAVKKSFPTFLGRPWKEYSRTVIMQSTISDVIDPAGWHEWNGNFALNTLFYAEYRNSGPGADTSRRVKWRGFKVITSATEANTFTPANFIAGATWLPSTGFPFSLGL</sequence>
<dbReference type="InterPro" id="IPR012334">
    <property type="entry name" value="Pectin_lyas_fold"/>
</dbReference>
<evidence type="ECO:0000256" key="9">
    <source>
        <dbReference type="ARBA" id="ARBA00023157"/>
    </source>
</evidence>
<evidence type="ECO:0000259" key="13">
    <source>
        <dbReference type="SMART" id="SM00856"/>
    </source>
</evidence>
<gene>
    <name evidence="14" type="ORF">VNO77_18803</name>
</gene>
<dbReference type="InterPro" id="IPR006501">
    <property type="entry name" value="Pectinesterase_inhib_dom"/>
</dbReference>
<keyword evidence="9" id="KW-1015">Disulfide bond</keyword>
<dbReference type="InterPro" id="IPR011050">
    <property type="entry name" value="Pectin_lyase_fold/virulence"/>
</dbReference>
<evidence type="ECO:0000256" key="12">
    <source>
        <dbReference type="RuleBase" id="RU000589"/>
    </source>
</evidence>
<comment type="pathway">
    <text evidence="2 12">Glycan metabolism; pectin degradation; 2-dehydro-3-deoxy-D-gluconate from pectin: step 1/5.</text>
</comment>
<evidence type="ECO:0000313" key="15">
    <source>
        <dbReference type="Proteomes" id="UP001367508"/>
    </source>
</evidence>
<comment type="similarity">
    <text evidence="3">In the N-terminal section; belongs to the PMEI family.</text>
</comment>
<evidence type="ECO:0000313" key="14">
    <source>
        <dbReference type="EMBL" id="KAK7338201.1"/>
    </source>
</evidence>
<dbReference type="Gene3D" id="2.160.20.10">
    <property type="entry name" value="Single-stranded right-handed beta-helix, Pectin lyase-like"/>
    <property type="match status" value="1"/>
</dbReference>
<keyword evidence="15" id="KW-1185">Reference proteome</keyword>
<dbReference type="SUPFAM" id="SSF51126">
    <property type="entry name" value="Pectin lyase-like"/>
    <property type="match status" value="1"/>
</dbReference>
<dbReference type="FunFam" id="2.160.20.10:FF:000001">
    <property type="entry name" value="Pectinesterase"/>
    <property type="match status" value="1"/>
</dbReference>
<evidence type="ECO:0000256" key="2">
    <source>
        <dbReference type="ARBA" id="ARBA00005184"/>
    </source>
</evidence>
<dbReference type="InterPro" id="IPR000070">
    <property type="entry name" value="Pectinesterase_cat"/>
</dbReference>
<keyword evidence="6" id="KW-0964">Secreted</keyword>
<dbReference type="GO" id="GO:0004857">
    <property type="term" value="F:enzyme inhibitor activity"/>
    <property type="evidence" value="ECO:0007669"/>
    <property type="project" value="InterPro"/>
</dbReference>
<dbReference type="Pfam" id="PF04043">
    <property type="entry name" value="PMEI"/>
    <property type="match status" value="1"/>
</dbReference>
<protein>
    <recommendedName>
        <fullName evidence="5 12">Pectinesterase</fullName>
        <ecNumber evidence="5 12">3.1.1.11</ecNumber>
    </recommendedName>
</protein>
<feature type="active site" evidence="11">
    <location>
        <position position="417"/>
    </location>
</feature>
<keyword evidence="8 12" id="KW-0063">Aspartyl esterase</keyword>
<accession>A0AAN9LM79</accession>
<dbReference type="EMBL" id="JAYMYQ010000004">
    <property type="protein sequence ID" value="KAK7338201.1"/>
    <property type="molecule type" value="Genomic_DNA"/>
</dbReference>
<dbReference type="PROSITE" id="PS00503">
    <property type="entry name" value="PECTINESTERASE_2"/>
    <property type="match status" value="1"/>
</dbReference>
<comment type="similarity">
    <text evidence="4">In the C-terminal section; belongs to the pectinesterase family.</text>
</comment>
<keyword evidence="10" id="KW-0325">Glycoprotein</keyword>
<dbReference type="SMART" id="SM00856">
    <property type="entry name" value="PMEI"/>
    <property type="match status" value="1"/>
</dbReference>
<evidence type="ECO:0000256" key="8">
    <source>
        <dbReference type="ARBA" id="ARBA00023085"/>
    </source>
</evidence>
<evidence type="ECO:0000256" key="1">
    <source>
        <dbReference type="ARBA" id="ARBA00004191"/>
    </source>
</evidence>
<feature type="domain" description="Pectinesterase inhibitor" evidence="13">
    <location>
        <begin position="56"/>
        <end position="215"/>
    </location>
</feature>
<comment type="catalytic activity">
    <reaction evidence="12">
        <text>[(1-&gt;4)-alpha-D-galacturonosyl methyl ester](n) + n H2O = [(1-&gt;4)-alpha-D-galacturonosyl](n) + n methanol + n H(+)</text>
        <dbReference type="Rhea" id="RHEA:22380"/>
        <dbReference type="Rhea" id="RHEA-COMP:14570"/>
        <dbReference type="Rhea" id="RHEA-COMP:14573"/>
        <dbReference type="ChEBI" id="CHEBI:15377"/>
        <dbReference type="ChEBI" id="CHEBI:15378"/>
        <dbReference type="ChEBI" id="CHEBI:17790"/>
        <dbReference type="ChEBI" id="CHEBI:140522"/>
        <dbReference type="ChEBI" id="CHEBI:140523"/>
        <dbReference type="EC" id="3.1.1.11"/>
    </reaction>
</comment>
<dbReference type="Gene3D" id="1.20.140.40">
    <property type="entry name" value="Invertase/pectin methylesterase inhibitor family protein"/>
    <property type="match status" value="1"/>
</dbReference>
<dbReference type="Proteomes" id="UP001367508">
    <property type="component" value="Unassembled WGS sequence"/>
</dbReference>
<evidence type="ECO:0000256" key="6">
    <source>
        <dbReference type="ARBA" id="ARBA00022512"/>
    </source>
</evidence>
<dbReference type="NCBIfam" id="TIGR01614">
    <property type="entry name" value="PME_inhib"/>
    <property type="match status" value="1"/>
</dbReference>
<reference evidence="14 15" key="1">
    <citation type="submission" date="2024-01" db="EMBL/GenBank/DDBJ databases">
        <title>The genomes of 5 underutilized Papilionoideae crops provide insights into root nodulation and disease resistanc.</title>
        <authorList>
            <person name="Jiang F."/>
        </authorList>
    </citation>
    <scope>NUCLEOTIDE SEQUENCE [LARGE SCALE GENOMIC DNA]</scope>
    <source>
        <strain evidence="14">LVBAO_FW01</strain>
        <tissue evidence="14">Leaves</tissue>
    </source>
</reference>
<comment type="subcellular location">
    <subcellularLocation>
        <location evidence="1">Secreted</location>
        <location evidence="1">Cell wall</location>
    </subcellularLocation>
</comment>
<evidence type="ECO:0000256" key="5">
    <source>
        <dbReference type="ARBA" id="ARBA00013229"/>
    </source>
</evidence>
<dbReference type="GO" id="GO:0042545">
    <property type="term" value="P:cell wall modification"/>
    <property type="evidence" value="ECO:0007669"/>
    <property type="project" value="UniProtKB-UniRule"/>
</dbReference>
<proteinExistence type="inferred from homology"/>
<dbReference type="SUPFAM" id="SSF101148">
    <property type="entry name" value="Plant invertase/pectin methylesterase inhibitor"/>
    <property type="match status" value="1"/>
</dbReference>
<organism evidence="14 15">
    <name type="scientific">Canavalia gladiata</name>
    <name type="common">Sword bean</name>
    <name type="synonym">Dolichos gladiatus</name>
    <dbReference type="NCBI Taxonomy" id="3824"/>
    <lineage>
        <taxon>Eukaryota</taxon>
        <taxon>Viridiplantae</taxon>
        <taxon>Streptophyta</taxon>
        <taxon>Embryophyta</taxon>
        <taxon>Tracheophyta</taxon>
        <taxon>Spermatophyta</taxon>
        <taxon>Magnoliopsida</taxon>
        <taxon>eudicotyledons</taxon>
        <taxon>Gunneridae</taxon>
        <taxon>Pentapetalae</taxon>
        <taxon>rosids</taxon>
        <taxon>fabids</taxon>
        <taxon>Fabales</taxon>
        <taxon>Fabaceae</taxon>
        <taxon>Papilionoideae</taxon>
        <taxon>50 kb inversion clade</taxon>
        <taxon>NPAAA clade</taxon>
        <taxon>indigoferoid/millettioid clade</taxon>
        <taxon>Phaseoleae</taxon>
        <taxon>Canavalia</taxon>
    </lineage>
</organism>
<evidence type="ECO:0000256" key="4">
    <source>
        <dbReference type="ARBA" id="ARBA00007786"/>
    </source>
</evidence>
<evidence type="ECO:0000256" key="3">
    <source>
        <dbReference type="ARBA" id="ARBA00006027"/>
    </source>
</evidence>
<dbReference type="InterPro" id="IPR035513">
    <property type="entry name" value="Invertase/methylesterase_inhib"/>
</dbReference>
<dbReference type="EC" id="3.1.1.11" evidence="5 12"/>
<evidence type="ECO:0000256" key="7">
    <source>
        <dbReference type="ARBA" id="ARBA00022801"/>
    </source>
</evidence>
<evidence type="ECO:0000256" key="11">
    <source>
        <dbReference type="PROSITE-ProRule" id="PRU10040"/>
    </source>
</evidence>